<evidence type="ECO:0000256" key="6">
    <source>
        <dbReference type="RuleBase" id="RU004468"/>
    </source>
</evidence>
<dbReference type="PANTHER" id="PTHR10353:SF122">
    <property type="entry name" value="6-PHOSPHO-BETA-GLUCOSIDASE ASCB-RELATED"/>
    <property type="match status" value="1"/>
</dbReference>
<dbReference type="PROSITE" id="PS00653">
    <property type="entry name" value="GLYCOSYL_HYDROL_F1_2"/>
    <property type="match status" value="1"/>
</dbReference>
<comment type="caution">
    <text evidence="7">The sequence shown here is derived from an EMBL/GenBank/DDBJ whole genome shotgun (WGS) entry which is preliminary data.</text>
</comment>
<sequence>MKKTFPENFLWGGATAANQYEGGYNKGGRGLATSDFITNGSTDHPRKITIKLKDGTITTVNRRPTGDPKIDNIPEGASGYIDENVYYPSHKAVDFYHHYKEDIALYGELGLKCFRLSISWSRIFPKGGIEGEQPNEEGLKFYEDVFRECKKYGIEPLVTLYHFETPAYLAEHFNGWGGRETINCFLRMCNEVFTRYKDLVKYWITINEINVLNGYAFMGTREATAQVRYQAKHHMFVASALANKLCHEIIPVAKIGCMVALSCIYPKDCKPENVFGALDYRRGALIYSDIMMRGYYPSYADRFFEEMGVTINMEPGDEEIIRANPSDFLSFSYYRSSVYHTEIIQNTDTGGQMGDANPFLEKTEWGWAIDPVGLRYTLSELYDRYQKPLFIVENGMGTIDKPDENGYVEDDYRIRYFRDHIAEMKKAVTLDGVDLMGYTPWGCIDLVSAGTGEMKKRYGFIYVDMDDEGNGTLKRTKKKSFDWYKKVIATNGEDLSF</sequence>
<dbReference type="OrthoDB" id="9765195at2"/>
<dbReference type="EMBL" id="PIQO01000015">
    <property type="protein sequence ID" value="PKR83775.1"/>
    <property type="molecule type" value="Genomic_DNA"/>
</dbReference>
<comment type="similarity">
    <text evidence="1 5">Belongs to the glycosyl hydrolase 1 family.</text>
</comment>
<evidence type="ECO:0000256" key="4">
    <source>
        <dbReference type="PROSITE-ProRule" id="PRU10055"/>
    </source>
</evidence>
<reference evidence="7 8" key="1">
    <citation type="submission" date="2017-11" db="EMBL/GenBank/DDBJ databases">
        <title>Bacillus camelliae sp. nov., isolated from pu'er tea.</title>
        <authorList>
            <person name="Niu L."/>
        </authorList>
    </citation>
    <scope>NUCLEOTIDE SEQUENCE [LARGE SCALE GENOMIC DNA]</scope>
    <source>
        <strain evidence="7 8">7578-1</strain>
    </source>
</reference>
<dbReference type="PANTHER" id="PTHR10353">
    <property type="entry name" value="GLYCOSYL HYDROLASE"/>
    <property type="match status" value="1"/>
</dbReference>
<evidence type="ECO:0000313" key="8">
    <source>
        <dbReference type="Proteomes" id="UP000233440"/>
    </source>
</evidence>
<dbReference type="InterPro" id="IPR033132">
    <property type="entry name" value="GH_1_N_CS"/>
</dbReference>
<dbReference type="Pfam" id="PF00232">
    <property type="entry name" value="Glyco_hydro_1"/>
    <property type="match status" value="2"/>
</dbReference>
<dbReference type="GO" id="GO:0016052">
    <property type="term" value="P:carbohydrate catabolic process"/>
    <property type="evidence" value="ECO:0007669"/>
    <property type="project" value="TreeGrafter"/>
</dbReference>
<dbReference type="Gene3D" id="3.20.20.80">
    <property type="entry name" value="Glycosidases"/>
    <property type="match status" value="1"/>
</dbReference>
<feature type="active site" description="Nucleophile" evidence="4">
    <location>
        <position position="393"/>
    </location>
</feature>
<dbReference type="PRINTS" id="PR00131">
    <property type="entry name" value="GLHYDRLASE1"/>
</dbReference>
<evidence type="ECO:0000256" key="1">
    <source>
        <dbReference type="ARBA" id="ARBA00010838"/>
    </source>
</evidence>
<evidence type="ECO:0000256" key="5">
    <source>
        <dbReference type="RuleBase" id="RU003690"/>
    </source>
</evidence>
<dbReference type="InterPro" id="IPR017853">
    <property type="entry name" value="GH"/>
</dbReference>
<keyword evidence="8" id="KW-1185">Reference proteome</keyword>
<evidence type="ECO:0000256" key="3">
    <source>
        <dbReference type="ARBA" id="ARBA00023295"/>
    </source>
</evidence>
<accession>A0A2N3LGT7</accession>
<dbReference type="PROSITE" id="PS00572">
    <property type="entry name" value="GLYCOSYL_HYDROL_F1_1"/>
    <property type="match status" value="1"/>
</dbReference>
<keyword evidence="2 6" id="KW-0378">Hydrolase</keyword>
<proteinExistence type="inferred from homology"/>
<dbReference type="AlphaFoldDB" id="A0A2N3LGT7"/>
<dbReference type="RefSeq" id="WP_101355473.1">
    <property type="nucleotide sequence ID" value="NZ_PIQO01000015.1"/>
</dbReference>
<keyword evidence="3 6" id="KW-0326">Glycosidase</keyword>
<name>A0A2N3LGT7_9BACI</name>
<protein>
    <submittedName>
        <fullName evidence="7">6-phospho-beta-glucosidase</fullName>
    </submittedName>
</protein>
<gene>
    <name evidence="7" type="ORF">CWO92_17345</name>
</gene>
<dbReference type="InterPro" id="IPR018120">
    <property type="entry name" value="Glyco_hydro_1_AS"/>
</dbReference>
<evidence type="ECO:0000256" key="2">
    <source>
        <dbReference type="ARBA" id="ARBA00022801"/>
    </source>
</evidence>
<organism evidence="7 8">
    <name type="scientific">Heyndrickxia camelliae</name>
    <dbReference type="NCBI Taxonomy" id="1707093"/>
    <lineage>
        <taxon>Bacteria</taxon>
        <taxon>Bacillati</taxon>
        <taxon>Bacillota</taxon>
        <taxon>Bacilli</taxon>
        <taxon>Bacillales</taxon>
        <taxon>Bacillaceae</taxon>
        <taxon>Heyndrickxia</taxon>
    </lineage>
</organism>
<dbReference type="GO" id="GO:0005829">
    <property type="term" value="C:cytosol"/>
    <property type="evidence" value="ECO:0007669"/>
    <property type="project" value="TreeGrafter"/>
</dbReference>
<evidence type="ECO:0000313" key="7">
    <source>
        <dbReference type="EMBL" id="PKR83775.1"/>
    </source>
</evidence>
<dbReference type="Proteomes" id="UP000233440">
    <property type="component" value="Unassembled WGS sequence"/>
</dbReference>
<dbReference type="GO" id="GO:0008422">
    <property type="term" value="F:beta-glucosidase activity"/>
    <property type="evidence" value="ECO:0007669"/>
    <property type="project" value="TreeGrafter"/>
</dbReference>
<dbReference type="SUPFAM" id="SSF51445">
    <property type="entry name" value="(Trans)glycosidases"/>
    <property type="match status" value="1"/>
</dbReference>
<dbReference type="InterPro" id="IPR001360">
    <property type="entry name" value="Glyco_hydro_1"/>
</dbReference>